<keyword evidence="2" id="KW-1185">Reference proteome</keyword>
<gene>
    <name evidence="1" type="ORF">PG993_012894</name>
</gene>
<dbReference type="EMBL" id="JAQQWK010000012">
    <property type="protein sequence ID" value="KAK8022127.1"/>
    <property type="molecule type" value="Genomic_DNA"/>
</dbReference>
<evidence type="ECO:0000313" key="2">
    <source>
        <dbReference type="Proteomes" id="UP001444661"/>
    </source>
</evidence>
<reference evidence="1 2" key="1">
    <citation type="submission" date="2023-01" db="EMBL/GenBank/DDBJ databases">
        <title>Analysis of 21 Apiospora genomes using comparative genomics revels a genus with tremendous synthesis potential of carbohydrate active enzymes and secondary metabolites.</title>
        <authorList>
            <person name="Sorensen T."/>
        </authorList>
    </citation>
    <scope>NUCLEOTIDE SEQUENCE [LARGE SCALE GENOMIC DNA]</scope>
    <source>
        <strain evidence="1 2">CBS 33761</strain>
    </source>
</reference>
<comment type="caution">
    <text evidence="1">The sequence shown here is derived from an EMBL/GenBank/DDBJ whole genome shotgun (WGS) entry which is preliminary data.</text>
</comment>
<organism evidence="1 2">
    <name type="scientific">Apiospora rasikravindrae</name>
    <dbReference type="NCBI Taxonomy" id="990691"/>
    <lineage>
        <taxon>Eukaryota</taxon>
        <taxon>Fungi</taxon>
        <taxon>Dikarya</taxon>
        <taxon>Ascomycota</taxon>
        <taxon>Pezizomycotina</taxon>
        <taxon>Sordariomycetes</taxon>
        <taxon>Xylariomycetidae</taxon>
        <taxon>Amphisphaeriales</taxon>
        <taxon>Apiosporaceae</taxon>
        <taxon>Apiospora</taxon>
    </lineage>
</organism>
<name>A0ABR1RW28_9PEZI</name>
<dbReference type="Proteomes" id="UP001444661">
    <property type="component" value="Unassembled WGS sequence"/>
</dbReference>
<evidence type="ECO:0000313" key="1">
    <source>
        <dbReference type="EMBL" id="KAK8022127.1"/>
    </source>
</evidence>
<proteinExistence type="predicted"/>
<accession>A0ABR1RW28</accession>
<sequence length="61" mass="6903">MYGEVDRDRLVFVDVVGGNGHVIEEVLQPFAQIRLEILTLAHMTGPLQVVVRNLEHGYRDS</sequence>
<protein>
    <submittedName>
        <fullName evidence="1">O-methyltransferase- family 2</fullName>
    </submittedName>
</protein>